<accession>A0A0C9ZA51</accession>
<dbReference type="EMBL" id="KN833786">
    <property type="protein sequence ID" value="KIK19357.1"/>
    <property type="molecule type" value="Genomic_DNA"/>
</dbReference>
<keyword evidence="2" id="KW-1185">Reference proteome</keyword>
<organism evidence="1 2">
    <name type="scientific">Pisolithus microcarpus 441</name>
    <dbReference type="NCBI Taxonomy" id="765257"/>
    <lineage>
        <taxon>Eukaryota</taxon>
        <taxon>Fungi</taxon>
        <taxon>Dikarya</taxon>
        <taxon>Basidiomycota</taxon>
        <taxon>Agaricomycotina</taxon>
        <taxon>Agaricomycetes</taxon>
        <taxon>Agaricomycetidae</taxon>
        <taxon>Boletales</taxon>
        <taxon>Sclerodermatineae</taxon>
        <taxon>Pisolithaceae</taxon>
        <taxon>Pisolithus</taxon>
    </lineage>
</organism>
<evidence type="ECO:0000313" key="2">
    <source>
        <dbReference type="Proteomes" id="UP000054018"/>
    </source>
</evidence>
<evidence type="ECO:0000313" key="1">
    <source>
        <dbReference type="EMBL" id="KIK19357.1"/>
    </source>
</evidence>
<name>A0A0C9ZA51_9AGAM</name>
<reference evidence="2" key="2">
    <citation type="submission" date="2015-01" db="EMBL/GenBank/DDBJ databases">
        <title>Evolutionary Origins and Diversification of the Mycorrhizal Mutualists.</title>
        <authorList>
            <consortium name="DOE Joint Genome Institute"/>
            <consortium name="Mycorrhizal Genomics Consortium"/>
            <person name="Kohler A."/>
            <person name="Kuo A."/>
            <person name="Nagy L.G."/>
            <person name="Floudas D."/>
            <person name="Copeland A."/>
            <person name="Barry K.W."/>
            <person name="Cichocki N."/>
            <person name="Veneault-Fourrey C."/>
            <person name="LaButti K."/>
            <person name="Lindquist E.A."/>
            <person name="Lipzen A."/>
            <person name="Lundell T."/>
            <person name="Morin E."/>
            <person name="Murat C."/>
            <person name="Riley R."/>
            <person name="Ohm R."/>
            <person name="Sun H."/>
            <person name="Tunlid A."/>
            <person name="Henrissat B."/>
            <person name="Grigoriev I.V."/>
            <person name="Hibbett D.S."/>
            <person name="Martin F."/>
        </authorList>
    </citation>
    <scope>NUCLEOTIDE SEQUENCE [LARGE SCALE GENOMIC DNA]</scope>
    <source>
        <strain evidence="2">441</strain>
    </source>
</reference>
<gene>
    <name evidence="1" type="ORF">PISMIDRAFT_156431</name>
</gene>
<sequence>MRSPGQEMVIAAAKLDHHHQKHDRSAGWRGTEKCTSAEASSFFLVDFSTSPVAWYRKCDTIICIVKSSSSMYCLGFRRRAHARPGNVKPSQQTCRSSSRLSSLTLRAAGTCAGKRRMQPIRDRYLITT</sequence>
<reference evidence="1 2" key="1">
    <citation type="submission" date="2014-04" db="EMBL/GenBank/DDBJ databases">
        <authorList>
            <consortium name="DOE Joint Genome Institute"/>
            <person name="Kuo A."/>
            <person name="Kohler A."/>
            <person name="Costa M.D."/>
            <person name="Nagy L.G."/>
            <person name="Floudas D."/>
            <person name="Copeland A."/>
            <person name="Barry K.W."/>
            <person name="Cichocki N."/>
            <person name="Veneault-Fourrey C."/>
            <person name="LaButti K."/>
            <person name="Lindquist E.A."/>
            <person name="Lipzen A."/>
            <person name="Lundell T."/>
            <person name="Morin E."/>
            <person name="Murat C."/>
            <person name="Sun H."/>
            <person name="Tunlid A."/>
            <person name="Henrissat B."/>
            <person name="Grigoriev I.V."/>
            <person name="Hibbett D.S."/>
            <person name="Martin F."/>
            <person name="Nordberg H.P."/>
            <person name="Cantor M.N."/>
            <person name="Hua S.X."/>
        </authorList>
    </citation>
    <scope>NUCLEOTIDE SEQUENCE [LARGE SCALE GENOMIC DNA]</scope>
    <source>
        <strain evidence="1 2">441</strain>
    </source>
</reference>
<proteinExistence type="predicted"/>
<dbReference type="HOGENOM" id="CLU_1960431_0_0_1"/>
<protein>
    <submittedName>
        <fullName evidence="1">Uncharacterized protein</fullName>
    </submittedName>
</protein>
<dbReference type="Proteomes" id="UP000054018">
    <property type="component" value="Unassembled WGS sequence"/>
</dbReference>
<dbReference type="AlphaFoldDB" id="A0A0C9ZA51"/>